<feature type="domain" description="SRP54-type proteins GTP-binding" evidence="11">
    <location>
        <begin position="274"/>
        <end position="287"/>
    </location>
</feature>
<evidence type="ECO:0000256" key="8">
    <source>
        <dbReference type="ARBA" id="ARBA00048027"/>
    </source>
</evidence>
<protein>
    <recommendedName>
        <fullName evidence="10">Signal recognition particle receptor FtsY</fullName>
        <shortName evidence="10">SRP receptor</shortName>
        <ecNumber evidence="10">3.6.5.4</ecNumber>
    </recommendedName>
</protein>
<gene>
    <name evidence="10 12" type="primary">ftsY</name>
    <name evidence="12" type="ORF">TISLANDTSLP1_04850</name>
</gene>
<dbReference type="GO" id="GO:0003924">
    <property type="term" value="F:GTPase activity"/>
    <property type="evidence" value="ECO:0007669"/>
    <property type="project" value="UniProtKB-UniRule"/>
</dbReference>
<dbReference type="InterPro" id="IPR027417">
    <property type="entry name" value="P-loop_NTPase"/>
</dbReference>
<keyword evidence="5 10" id="KW-0342">GTP-binding</keyword>
<keyword evidence="6 10" id="KW-0472">Membrane</keyword>
<dbReference type="CDD" id="cd17874">
    <property type="entry name" value="FtsY"/>
    <property type="match status" value="1"/>
</dbReference>
<evidence type="ECO:0000256" key="9">
    <source>
        <dbReference type="ARBA" id="ARBA00053570"/>
    </source>
</evidence>
<dbReference type="AlphaFoldDB" id="A0A9W6GF98"/>
<evidence type="ECO:0000256" key="7">
    <source>
        <dbReference type="ARBA" id="ARBA00023170"/>
    </source>
</evidence>
<keyword evidence="2 10" id="KW-0963">Cytoplasm</keyword>
<dbReference type="InterPro" id="IPR000897">
    <property type="entry name" value="SRP54_GTPase_dom"/>
</dbReference>
<dbReference type="GO" id="GO:0006614">
    <property type="term" value="P:SRP-dependent cotranslational protein targeting to membrane"/>
    <property type="evidence" value="ECO:0007669"/>
    <property type="project" value="InterPro"/>
</dbReference>
<dbReference type="FunFam" id="3.40.50.300:FF:000053">
    <property type="entry name" value="Signal recognition particle receptor FtsY"/>
    <property type="match status" value="1"/>
</dbReference>
<dbReference type="PANTHER" id="PTHR43134:SF1">
    <property type="entry name" value="SIGNAL RECOGNITION PARTICLE RECEPTOR SUBUNIT ALPHA"/>
    <property type="match status" value="1"/>
</dbReference>
<evidence type="ECO:0000256" key="4">
    <source>
        <dbReference type="ARBA" id="ARBA00022801"/>
    </source>
</evidence>
<dbReference type="Gene3D" id="3.40.50.300">
    <property type="entry name" value="P-loop containing nucleotide triphosphate hydrolases"/>
    <property type="match status" value="1"/>
</dbReference>
<evidence type="ECO:0000256" key="5">
    <source>
        <dbReference type="ARBA" id="ARBA00023134"/>
    </source>
</evidence>
<dbReference type="SUPFAM" id="SSF52540">
    <property type="entry name" value="P-loop containing nucleoside triphosphate hydrolases"/>
    <property type="match status" value="1"/>
</dbReference>
<comment type="function">
    <text evidence="9">Involved in targeting and insertion of nascent membrane proteins into the cytoplasmic membrane. Acts as a receptor for the complex formed by the signal recognition particle (SRP) and the ribosome-nascent chain (RNC). Interaction with SRP-RNC leads to the transfer of the RNC complex to the Sec translocase for insertion into the membrane, the hydrolysis of GTP by both Ffh and FtsY, and the dissociation of the SRP-FtsY complex into the individual components.</text>
</comment>
<feature type="binding site" evidence="10">
    <location>
        <begin position="107"/>
        <end position="114"/>
    </location>
    <ligand>
        <name>GTP</name>
        <dbReference type="ChEBI" id="CHEBI:37565"/>
    </ligand>
</feature>
<name>A0A9W6GF98_9BACT</name>
<comment type="subcellular location">
    <subcellularLocation>
        <location evidence="10">Cell membrane</location>
        <topology evidence="10">Peripheral membrane protein</topology>
        <orientation evidence="10">Cytoplasmic side</orientation>
    </subcellularLocation>
    <subcellularLocation>
        <location evidence="10">Cytoplasm</location>
    </subcellularLocation>
</comment>
<evidence type="ECO:0000256" key="6">
    <source>
        <dbReference type="ARBA" id="ARBA00023136"/>
    </source>
</evidence>
<dbReference type="InterPro" id="IPR003593">
    <property type="entry name" value="AAA+_ATPase"/>
</dbReference>
<accession>A0A9W6GF98</accession>
<dbReference type="PROSITE" id="PS00300">
    <property type="entry name" value="SRP54"/>
    <property type="match status" value="1"/>
</dbReference>
<keyword evidence="3 10" id="KW-0547">Nucleotide-binding</keyword>
<dbReference type="SUPFAM" id="SSF47364">
    <property type="entry name" value="Domain of the SRP/SRP receptor G-proteins"/>
    <property type="match status" value="1"/>
</dbReference>
<comment type="subunit">
    <text evidence="10">Part of the signal recognition particle protein translocation system, which is composed of SRP and FtsY.</text>
</comment>
<keyword evidence="7 10" id="KW-0675">Receptor</keyword>
<feature type="binding site" evidence="10">
    <location>
        <begin position="189"/>
        <end position="193"/>
    </location>
    <ligand>
        <name>GTP</name>
        <dbReference type="ChEBI" id="CHEBI:37565"/>
    </ligand>
</feature>
<dbReference type="InterPro" id="IPR036225">
    <property type="entry name" value="SRP/SRP_N"/>
</dbReference>
<keyword evidence="4 10" id="KW-0378">Hydrolase</keyword>
<comment type="caution">
    <text evidence="12">The sequence shown here is derived from an EMBL/GenBank/DDBJ whole genome shotgun (WGS) entry which is preliminary data.</text>
</comment>
<evidence type="ECO:0000256" key="1">
    <source>
        <dbReference type="ARBA" id="ARBA00022475"/>
    </source>
</evidence>
<dbReference type="GO" id="GO:0005525">
    <property type="term" value="F:GTP binding"/>
    <property type="evidence" value="ECO:0007669"/>
    <property type="project" value="UniProtKB-UniRule"/>
</dbReference>
<dbReference type="GO" id="GO:0005737">
    <property type="term" value="C:cytoplasm"/>
    <property type="evidence" value="ECO:0007669"/>
    <property type="project" value="UniProtKB-SubCell"/>
</dbReference>
<comment type="similarity">
    <text evidence="10">Belongs to the GTP-binding SRP family. FtsY subfamily.</text>
</comment>
<dbReference type="EMBL" id="BSDX01000001">
    <property type="protein sequence ID" value="GLI52792.1"/>
    <property type="molecule type" value="Genomic_DNA"/>
</dbReference>
<dbReference type="FunFam" id="1.20.120.140:FF:000002">
    <property type="entry name" value="Signal recognition particle receptor FtsY"/>
    <property type="match status" value="1"/>
</dbReference>
<dbReference type="Gene3D" id="1.20.120.140">
    <property type="entry name" value="Signal recognition particle SRP54, nucleotide-binding domain"/>
    <property type="match status" value="1"/>
</dbReference>
<evidence type="ECO:0000313" key="13">
    <source>
        <dbReference type="Proteomes" id="UP001144297"/>
    </source>
</evidence>
<dbReference type="NCBIfam" id="TIGR00064">
    <property type="entry name" value="ftsY"/>
    <property type="match status" value="1"/>
</dbReference>
<comment type="catalytic activity">
    <reaction evidence="8 10">
        <text>GTP + H2O = GDP + phosphate + H(+)</text>
        <dbReference type="Rhea" id="RHEA:19669"/>
        <dbReference type="ChEBI" id="CHEBI:15377"/>
        <dbReference type="ChEBI" id="CHEBI:15378"/>
        <dbReference type="ChEBI" id="CHEBI:37565"/>
        <dbReference type="ChEBI" id="CHEBI:43474"/>
        <dbReference type="ChEBI" id="CHEBI:58189"/>
        <dbReference type="EC" id="3.6.5.4"/>
    </reaction>
</comment>
<dbReference type="GO" id="GO:0005047">
    <property type="term" value="F:signal recognition particle binding"/>
    <property type="evidence" value="ECO:0007669"/>
    <property type="project" value="TreeGrafter"/>
</dbReference>
<dbReference type="InterPro" id="IPR004390">
    <property type="entry name" value="SR_rcpt_FtsY"/>
</dbReference>
<dbReference type="HAMAP" id="MF_00920">
    <property type="entry name" value="FtsY"/>
    <property type="match status" value="1"/>
</dbReference>
<dbReference type="Pfam" id="PF00448">
    <property type="entry name" value="SRP54"/>
    <property type="match status" value="1"/>
</dbReference>
<keyword evidence="13" id="KW-1185">Reference proteome</keyword>
<dbReference type="InterPro" id="IPR013822">
    <property type="entry name" value="Signal_recog_particl_SRP54_hlx"/>
</dbReference>
<sequence length="301" mass="32525">MGFLDKLKEKLSKTKQHIVEKIEAVIPIGGKIDESTIEEIEEILISSDVGVKATEEITGILRRKIKEGGIKDASDVKIVLKEELINLLKNNTSLNLKNTPSIILVVGVNGVGKTTTIGKLGYKFVNEGKSVVFAAADTFRAAAIEQLEIWAKKVGADIIKHKSGADPAAIAFDALEHAKAQNKDIVIIDTAGRLHTKSPLMEELRKINRVLKKSIPEAPHETLLIVDATTGQNAIRQASLFNEAIGLTGVVVTKLDGTAKGGVIFAIKKEIGIPIKLIGIGEGIDDLKEFIPQEFVEALFD</sequence>
<keyword evidence="1 10" id="KW-1003">Cell membrane</keyword>
<evidence type="ECO:0000313" key="12">
    <source>
        <dbReference type="EMBL" id="GLI52792.1"/>
    </source>
</evidence>
<evidence type="ECO:0000259" key="11">
    <source>
        <dbReference type="PROSITE" id="PS00300"/>
    </source>
</evidence>
<organism evidence="12 13">
    <name type="scientific">Thermodesulfovibrio yellowstonii</name>
    <dbReference type="NCBI Taxonomy" id="28262"/>
    <lineage>
        <taxon>Bacteria</taxon>
        <taxon>Pseudomonadati</taxon>
        <taxon>Nitrospirota</taxon>
        <taxon>Thermodesulfovibrionia</taxon>
        <taxon>Thermodesulfovibrionales</taxon>
        <taxon>Thermodesulfovibrionaceae</taxon>
        <taxon>Thermodesulfovibrio</taxon>
    </lineage>
</organism>
<evidence type="ECO:0000256" key="3">
    <source>
        <dbReference type="ARBA" id="ARBA00022741"/>
    </source>
</evidence>
<dbReference type="SMART" id="SM00963">
    <property type="entry name" value="SRP54_N"/>
    <property type="match status" value="1"/>
</dbReference>
<dbReference type="GO" id="GO:0005886">
    <property type="term" value="C:plasma membrane"/>
    <property type="evidence" value="ECO:0007669"/>
    <property type="project" value="UniProtKB-SubCell"/>
</dbReference>
<reference evidence="12" key="1">
    <citation type="submission" date="2022-12" db="EMBL/GenBank/DDBJ databases">
        <title>Reference genome sequencing for broad-spectrum identification of bacterial and archaeal isolates by mass spectrometry.</title>
        <authorList>
            <person name="Sekiguchi Y."/>
            <person name="Tourlousse D.M."/>
        </authorList>
    </citation>
    <scope>NUCLEOTIDE SEQUENCE</scope>
    <source>
        <strain evidence="12">TSL-P1</strain>
    </source>
</reference>
<evidence type="ECO:0000256" key="2">
    <source>
        <dbReference type="ARBA" id="ARBA00022490"/>
    </source>
</evidence>
<dbReference type="SMART" id="SM00962">
    <property type="entry name" value="SRP54"/>
    <property type="match status" value="1"/>
</dbReference>
<dbReference type="PANTHER" id="PTHR43134">
    <property type="entry name" value="SIGNAL RECOGNITION PARTICLE RECEPTOR SUBUNIT ALPHA"/>
    <property type="match status" value="1"/>
</dbReference>
<dbReference type="SMART" id="SM00382">
    <property type="entry name" value="AAA"/>
    <property type="match status" value="1"/>
</dbReference>
<dbReference type="Pfam" id="PF02881">
    <property type="entry name" value="SRP54_N"/>
    <property type="match status" value="1"/>
</dbReference>
<dbReference type="InterPro" id="IPR042101">
    <property type="entry name" value="SRP54_N_sf"/>
</dbReference>
<dbReference type="EC" id="3.6.5.4" evidence="10"/>
<dbReference type="Proteomes" id="UP001144297">
    <property type="component" value="Unassembled WGS sequence"/>
</dbReference>
<feature type="binding site" evidence="10">
    <location>
        <begin position="253"/>
        <end position="256"/>
    </location>
    <ligand>
        <name>GTP</name>
        <dbReference type="ChEBI" id="CHEBI:37565"/>
    </ligand>
</feature>
<evidence type="ECO:0000256" key="10">
    <source>
        <dbReference type="HAMAP-Rule" id="MF_00920"/>
    </source>
</evidence>
<proteinExistence type="inferred from homology"/>